<keyword evidence="3 6" id="KW-0175">Coiled coil</keyword>
<dbReference type="InterPro" id="IPR032346">
    <property type="entry name" value="P66_CC"/>
</dbReference>
<feature type="compositionally biased region" description="Polar residues" evidence="7">
    <location>
        <begin position="785"/>
        <end position="798"/>
    </location>
</feature>
<dbReference type="PANTHER" id="PTHR13455">
    <property type="entry name" value="TRANSCRIPTIONAL REPRESSOR P66-RELATED"/>
    <property type="match status" value="1"/>
</dbReference>
<evidence type="ECO:0000259" key="8">
    <source>
        <dbReference type="Pfam" id="PF16563"/>
    </source>
</evidence>
<feature type="non-terminal residue" evidence="9">
    <location>
        <position position="1"/>
    </location>
</feature>
<keyword evidence="5" id="KW-0539">Nucleus</keyword>
<dbReference type="EMBL" id="GAKP01018056">
    <property type="protein sequence ID" value="JAC40896.1"/>
    <property type="molecule type" value="Transcribed_RNA"/>
</dbReference>
<gene>
    <name evidence="9" type="primary">P66B</name>
</gene>
<keyword evidence="2" id="KW-0805">Transcription regulation</keyword>
<feature type="compositionally biased region" description="Low complexity" evidence="7">
    <location>
        <begin position="294"/>
        <end position="309"/>
    </location>
</feature>
<feature type="region of interest" description="Disordered" evidence="7">
    <location>
        <begin position="340"/>
        <end position="364"/>
    </location>
</feature>
<feature type="compositionally biased region" description="Polar residues" evidence="7">
    <location>
        <begin position="498"/>
        <end position="522"/>
    </location>
</feature>
<organism evidence="9">
    <name type="scientific">Bactrocera dorsalis</name>
    <name type="common">Oriental fruit fly</name>
    <name type="synonym">Dacus dorsalis</name>
    <dbReference type="NCBI Taxonomy" id="27457"/>
    <lineage>
        <taxon>Eukaryota</taxon>
        <taxon>Metazoa</taxon>
        <taxon>Ecdysozoa</taxon>
        <taxon>Arthropoda</taxon>
        <taxon>Hexapoda</taxon>
        <taxon>Insecta</taxon>
        <taxon>Pterygota</taxon>
        <taxon>Neoptera</taxon>
        <taxon>Endopterygota</taxon>
        <taxon>Diptera</taxon>
        <taxon>Brachycera</taxon>
        <taxon>Muscomorpha</taxon>
        <taxon>Tephritoidea</taxon>
        <taxon>Tephritidae</taxon>
        <taxon>Bactrocera</taxon>
        <taxon>Bactrocera</taxon>
    </lineage>
</organism>
<reference evidence="9" key="1">
    <citation type="journal article" date="2014" name="BMC Genomics">
        <title>Characterizing the developmental transcriptome of the oriental fruit fly, Bactrocera dorsalis (Diptera: Tephritidae) through comparative genomic analysis with Drosophila melanogaster utilizing modENCODE datasets.</title>
        <authorList>
            <person name="Geib S.M."/>
            <person name="Calla B."/>
            <person name="Hall B."/>
            <person name="Hou S."/>
            <person name="Manoukis N.C."/>
        </authorList>
    </citation>
    <scope>NUCLEOTIDE SEQUENCE</scope>
    <source>
        <strain evidence="9">Punador</strain>
    </source>
</reference>
<accession>A0A034VC65</accession>
<feature type="compositionally biased region" description="Low complexity" evidence="7">
    <location>
        <begin position="591"/>
        <end position="613"/>
    </location>
</feature>
<evidence type="ECO:0000256" key="3">
    <source>
        <dbReference type="ARBA" id="ARBA00023054"/>
    </source>
</evidence>
<feature type="compositionally biased region" description="Pro residues" evidence="7">
    <location>
        <begin position="574"/>
        <end position="590"/>
    </location>
</feature>
<evidence type="ECO:0000313" key="9">
    <source>
        <dbReference type="EMBL" id="JAC40896.1"/>
    </source>
</evidence>
<feature type="compositionally biased region" description="Low complexity" evidence="7">
    <location>
        <begin position="231"/>
        <end position="251"/>
    </location>
</feature>
<dbReference type="GO" id="GO:0016581">
    <property type="term" value="C:NuRD complex"/>
    <property type="evidence" value="ECO:0007669"/>
    <property type="project" value="TreeGrafter"/>
</dbReference>
<protein>
    <submittedName>
        <fullName evidence="9">Transcriptional repressor p66-beta</fullName>
    </submittedName>
</protein>
<dbReference type="AlphaFoldDB" id="A0A034VC65"/>
<feature type="region of interest" description="Disordered" evidence="7">
    <location>
        <begin position="496"/>
        <end position="534"/>
    </location>
</feature>
<evidence type="ECO:0000256" key="6">
    <source>
        <dbReference type="SAM" id="Coils"/>
    </source>
</evidence>
<sequence>SFIHNFITLFSVHLNFVYNVMNFNMAKMEIDDVVDLSLSSSRDPALTITSSTIRDARSLTQNSTSLSSTNLANNNELTLPEENKVQRRVLRPRTEPKSYAEAPDIVLLPARLNGRQHNGNIDSETDDEDSALYVPIKELSPAEIEEREKGLRKLREDLRNEETKLVLLKKLKQSQLVMKENLALTPAVSSSNPLAIIPSALTSKGSLSVTPTSVVSVSTHSKCRSSTVNINTTNSRNTPSSPSTMSTSSPSFNRVNSSILPHPRSSLPGGTTLTTGNSPSLHRVHSRSNLPNLTITPSVTITPTTAPPSGIKPRNINISESSKLSGMINNAVSITPSATHLQQNQQQQDLKNDRSTSREEALTPVQRQAAAKLALRKQLEKTLLQIPPPKPPPPEMHFIPNPSNTEFVYLLGLETVVDYLTTNNKKQNPMIPPFLCAQCKIDFTPVWKWDKQANKETKVICEQCVTTNVKKALKAEHTNRLKQAFVKALQQEQEIEQRITSQGSTSPIDSHSTTISATQSSFQQQQQQQQQQLPLIQLHQQQQTTPSALANLPPSVTVIPTKCHTPTPSVASRPTPPPCIQQTPTPPPSNTPRSSRNQQMASQSTSNSSNQMQQREREQVQQQQQQQYDKYTNAALAAAAAQLSALGSLPGLNNLAGLGNIGQLGNFPSLGGLANISTSTANPSTSGLGNASPAAQAAAFQAFQQQLLRALGQGLAANPQHMMQFTPLLYSYQMAMAQAQVAAYTNKKNSSSTSSKNQSSNLADIQRAAELQRQYLMEMIPQPQAPGSSNNRQNNWKT</sequence>
<name>A0A034VC65_BACDO</name>
<evidence type="ECO:0000256" key="7">
    <source>
        <dbReference type="SAM" id="MobiDB-lite"/>
    </source>
</evidence>
<dbReference type="InterPro" id="IPR040386">
    <property type="entry name" value="P66"/>
</dbReference>
<comment type="subcellular location">
    <subcellularLocation>
        <location evidence="1">Nucleus</location>
    </subcellularLocation>
</comment>
<dbReference type="OrthoDB" id="8186989at2759"/>
<dbReference type="GO" id="GO:0000122">
    <property type="term" value="P:negative regulation of transcription by RNA polymerase II"/>
    <property type="evidence" value="ECO:0007669"/>
    <property type="project" value="InterPro"/>
</dbReference>
<keyword evidence="4" id="KW-0804">Transcription</keyword>
<feature type="region of interest" description="Disordered" evidence="7">
    <location>
        <begin position="560"/>
        <end position="626"/>
    </location>
</feature>
<dbReference type="Gene3D" id="6.10.250.1650">
    <property type="match status" value="1"/>
</dbReference>
<proteinExistence type="predicted"/>
<feature type="region of interest" description="Disordered" evidence="7">
    <location>
        <begin position="779"/>
        <end position="798"/>
    </location>
</feature>
<dbReference type="PANTHER" id="PTHR13455:SF7">
    <property type="entry name" value="SIMJANG, ISOFORM E"/>
    <property type="match status" value="1"/>
</dbReference>
<feature type="compositionally biased region" description="Low complexity" evidence="7">
    <location>
        <begin position="265"/>
        <end position="281"/>
    </location>
</feature>
<dbReference type="Pfam" id="PF16563">
    <property type="entry name" value="P66_CC"/>
    <property type="match status" value="1"/>
</dbReference>
<evidence type="ECO:0000256" key="4">
    <source>
        <dbReference type="ARBA" id="ARBA00023163"/>
    </source>
</evidence>
<evidence type="ECO:0000256" key="5">
    <source>
        <dbReference type="ARBA" id="ARBA00023242"/>
    </source>
</evidence>
<feature type="coiled-coil region" evidence="6">
    <location>
        <begin position="144"/>
        <end position="171"/>
    </location>
</feature>
<feature type="compositionally biased region" description="Low complexity" evidence="7">
    <location>
        <begin position="523"/>
        <end position="534"/>
    </location>
</feature>
<feature type="domain" description="Transcriptional repressor p66 coiled-coil MBD2-interaction" evidence="8">
    <location>
        <begin position="143"/>
        <end position="185"/>
    </location>
</feature>
<evidence type="ECO:0000256" key="1">
    <source>
        <dbReference type="ARBA" id="ARBA00004123"/>
    </source>
</evidence>
<feature type="region of interest" description="Disordered" evidence="7">
    <location>
        <begin position="218"/>
        <end position="317"/>
    </location>
</feature>
<feature type="compositionally biased region" description="Basic and acidic residues" evidence="7">
    <location>
        <begin position="350"/>
        <end position="361"/>
    </location>
</feature>
<evidence type="ECO:0000256" key="2">
    <source>
        <dbReference type="ARBA" id="ARBA00023015"/>
    </source>
</evidence>